<keyword evidence="10 13" id="KW-0472">Membrane</keyword>
<feature type="transmembrane region" description="Helical" evidence="13">
    <location>
        <begin position="58"/>
        <end position="76"/>
    </location>
</feature>
<dbReference type="GO" id="GO:0030674">
    <property type="term" value="F:protein-macromolecule adaptor activity"/>
    <property type="evidence" value="ECO:0007669"/>
    <property type="project" value="TreeGrafter"/>
</dbReference>
<evidence type="ECO:0000256" key="14">
    <source>
        <dbReference type="SAM" id="SignalP"/>
    </source>
</evidence>
<evidence type="ECO:0000313" key="16">
    <source>
        <dbReference type="Proteomes" id="UP000807504"/>
    </source>
</evidence>
<evidence type="ECO:0000256" key="3">
    <source>
        <dbReference type="ARBA" id="ARBA00022516"/>
    </source>
</evidence>
<dbReference type="Proteomes" id="UP000807504">
    <property type="component" value="Unassembled WGS sequence"/>
</dbReference>
<evidence type="ECO:0000256" key="13">
    <source>
        <dbReference type="SAM" id="Phobius"/>
    </source>
</evidence>
<dbReference type="OrthoDB" id="6345150at2759"/>
<evidence type="ECO:0000256" key="9">
    <source>
        <dbReference type="ARBA" id="ARBA00023098"/>
    </source>
</evidence>
<keyword evidence="8" id="KW-0756">Sterol biosynthesis</keyword>
<evidence type="ECO:0000256" key="2">
    <source>
        <dbReference type="ARBA" id="ARBA00005377"/>
    </source>
</evidence>
<keyword evidence="5" id="KW-0256">Endoplasmic reticulum</keyword>
<keyword evidence="4 13" id="KW-0812">Transmembrane</keyword>
<feature type="transmembrane region" description="Helical" evidence="13">
    <location>
        <begin position="81"/>
        <end position="100"/>
    </location>
</feature>
<keyword evidence="14" id="KW-0732">Signal</keyword>
<dbReference type="PANTHER" id="PTHR15451:SF19">
    <property type="entry name" value="ERGOSTEROL BIOSYNTHETIC PROTEIN 28 HOMOLOG"/>
    <property type="match status" value="1"/>
</dbReference>
<evidence type="ECO:0000256" key="8">
    <source>
        <dbReference type="ARBA" id="ARBA00023011"/>
    </source>
</evidence>
<evidence type="ECO:0000256" key="5">
    <source>
        <dbReference type="ARBA" id="ARBA00022824"/>
    </source>
</evidence>
<feature type="chain" id="PRO_5035791924" description="Ergosterol biosynthetic protein 28" evidence="14">
    <location>
        <begin position="25"/>
        <end position="162"/>
    </location>
</feature>
<keyword evidence="11" id="KW-1207">Sterol metabolism</keyword>
<keyword evidence="9" id="KW-0443">Lipid metabolism</keyword>
<comment type="subcellular location">
    <subcellularLocation>
        <location evidence="1">Endoplasmic reticulum membrane</location>
        <topology evidence="1">Multi-pass membrane protein</topology>
    </subcellularLocation>
</comment>
<keyword evidence="6" id="KW-0752">Steroid biosynthesis</keyword>
<dbReference type="OMA" id="KQMTGYK"/>
<reference evidence="15" key="2">
    <citation type="submission" date="2020-06" db="EMBL/GenBank/DDBJ databases">
        <authorList>
            <person name="Sheffer M."/>
        </authorList>
    </citation>
    <scope>NUCLEOTIDE SEQUENCE</scope>
</reference>
<evidence type="ECO:0000256" key="4">
    <source>
        <dbReference type="ARBA" id="ARBA00022692"/>
    </source>
</evidence>
<proteinExistence type="inferred from homology"/>
<dbReference type="PANTHER" id="PTHR15451">
    <property type="entry name" value="ERGOSTEROL BIOSYNTHETIC PROTEIN 28-RELATED"/>
    <property type="match status" value="1"/>
</dbReference>
<comment type="caution">
    <text evidence="15">The sequence shown here is derived from an EMBL/GenBank/DDBJ whole genome shotgun (WGS) entry which is preliminary data.</text>
</comment>
<keyword evidence="3" id="KW-0444">Lipid biosynthesis</keyword>
<dbReference type="GO" id="GO:0016126">
    <property type="term" value="P:sterol biosynthetic process"/>
    <property type="evidence" value="ECO:0007669"/>
    <property type="project" value="UniProtKB-KW"/>
</dbReference>
<dbReference type="AlphaFoldDB" id="A0A8T0E406"/>
<feature type="signal peptide" evidence="14">
    <location>
        <begin position="1"/>
        <end position="24"/>
    </location>
</feature>
<dbReference type="EMBL" id="JABXBU010002231">
    <property type="protein sequence ID" value="KAF8763994.1"/>
    <property type="molecule type" value="Genomic_DNA"/>
</dbReference>
<protein>
    <recommendedName>
        <fullName evidence="17">Ergosterol biosynthetic protein 28</fullName>
    </recommendedName>
</protein>
<evidence type="ECO:0000256" key="12">
    <source>
        <dbReference type="ARBA" id="ARBA00023221"/>
    </source>
</evidence>
<evidence type="ECO:0008006" key="17">
    <source>
        <dbReference type="Google" id="ProtNLM"/>
    </source>
</evidence>
<evidence type="ECO:0000256" key="1">
    <source>
        <dbReference type="ARBA" id="ARBA00004477"/>
    </source>
</evidence>
<comment type="similarity">
    <text evidence="2">Belongs to the ERG28 family.</text>
</comment>
<organism evidence="15 16">
    <name type="scientific">Argiope bruennichi</name>
    <name type="common">Wasp spider</name>
    <name type="synonym">Aranea bruennichi</name>
    <dbReference type="NCBI Taxonomy" id="94029"/>
    <lineage>
        <taxon>Eukaryota</taxon>
        <taxon>Metazoa</taxon>
        <taxon>Ecdysozoa</taxon>
        <taxon>Arthropoda</taxon>
        <taxon>Chelicerata</taxon>
        <taxon>Arachnida</taxon>
        <taxon>Araneae</taxon>
        <taxon>Araneomorphae</taxon>
        <taxon>Entelegynae</taxon>
        <taxon>Araneoidea</taxon>
        <taxon>Araneidae</taxon>
        <taxon>Argiope</taxon>
    </lineage>
</organism>
<dbReference type="Pfam" id="PF03694">
    <property type="entry name" value="Erg28"/>
    <property type="match status" value="1"/>
</dbReference>
<evidence type="ECO:0000256" key="7">
    <source>
        <dbReference type="ARBA" id="ARBA00022989"/>
    </source>
</evidence>
<dbReference type="GO" id="GO:0005789">
    <property type="term" value="C:endoplasmic reticulum membrane"/>
    <property type="evidence" value="ECO:0007669"/>
    <property type="project" value="UniProtKB-SubCell"/>
</dbReference>
<keyword evidence="12" id="KW-0753">Steroid metabolism</keyword>
<feature type="transmembrane region" description="Helical" evidence="13">
    <location>
        <begin position="112"/>
        <end position="130"/>
    </location>
</feature>
<keyword evidence="7 13" id="KW-1133">Transmembrane helix</keyword>
<sequence length="162" mass="18910">MSHWMTVTLRCWVAFIAFTNFGAAFRCFTEDNFVRSKVFGIDSEPWKSNEGPILERMYGYWSFINGIILASCFFFIEEKKILCLSVCVIVLYLCFFGIEGYLYKTLSVHGPTIYPCVLSGLTLLWLLASLKYHPSNRTKEEIDENEVLRKQFHFKSISRKIQ</sequence>
<accession>A0A8T0E406</accession>
<evidence type="ECO:0000313" key="15">
    <source>
        <dbReference type="EMBL" id="KAF8763994.1"/>
    </source>
</evidence>
<name>A0A8T0E406_ARGBR</name>
<dbReference type="InterPro" id="IPR005352">
    <property type="entry name" value="Erg28"/>
</dbReference>
<evidence type="ECO:0000256" key="10">
    <source>
        <dbReference type="ARBA" id="ARBA00023136"/>
    </source>
</evidence>
<keyword evidence="16" id="KW-1185">Reference proteome</keyword>
<evidence type="ECO:0000256" key="11">
    <source>
        <dbReference type="ARBA" id="ARBA00023166"/>
    </source>
</evidence>
<gene>
    <name evidence="15" type="ORF">HNY73_022117</name>
</gene>
<reference evidence="15" key="1">
    <citation type="journal article" date="2020" name="bioRxiv">
        <title>Chromosome-level reference genome of the European wasp spider Argiope bruennichi: a resource for studies on range expansion and evolutionary adaptation.</title>
        <authorList>
            <person name="Sheffer M.M."/>
            <person name="Hoppe A."/>
            <person name="Krehenwinkel H."/>
            <person name="Uhl G."/>
            <person name="Kuss A.W."/>
            <person name="Jensen L."/>
            <person name="Jensen C."/>
            <person name="Gillespie R.G."/>
            <person name="Hoff K.J."/>
            <person name="Prost S."/>
        </authorList>
    </citation>
    <scope>NUCLEOTIDE SEQUENCE</scope>
</reference>
<evidence type="ECO:0000256" key="6">
    <source>
        <dbReference type="ARBA" id="ARBA00022955"/>
    </source>
</evidence>